<dbReference type="AlphaFoldDB" id="A0A8X6LFN8"/>
<dbReference type="Proteomes" id="UP000887116">
    <property type="component" value="Unassembled WGS sequence"/>
</dbReference>
<dbReference type="OrthoDB" id="406096at2759"/>
<dbReference type="InterPro" id="IPR000436">
    <property type="entry name" value="Sushi_SCR_CCP_dom"/>
</dbReference>
<dbReference type="InterPro" id="IPR035976">
    <property type="entry name" value="Sushi/SCR/CCP_sf"/>
</dbReference>
<evidence type="ECO:0000313" key="4">
    <source>
        <dbReference type="Proteomes" id="UP000887116"/>
    </source>
</evidence>
<keyword evidence="4" id="KW-1185">Reference proteome</keyword>
<evidence type="ECO:0000259" key="2">
    <source>
        <dbReference type="Pfam" id="PF00084"/>
    </source>
</evidence>
<comment type="caution">
    <text evidence="3">The sequence shown here is derived from an EMBL/GenBank/DDBJ whole genome shotgun (WGS) entry which is preliminary data.</text>
</comment>
<name>A0A8X6LFN8_TRICU</name>
<keyword evidence="1" id="KW-1015">Disulfide bond</keyword>
<accession>A0A8X6LFN8</accession>
<gene>
    <name evidence="3" type="ORF">TNCT_411451</name>
</gene>
<evidence type="ECO:0000313" key="3">
    <source>
        <dbReference type="EMBL" id="GFR08110.1"/>
    </source>
</evidence>
<proteinExistence type="predicted"/>
<reference evidence="3" key="1">
    <citation type="submission" date="2020-07" db="EMBL/GenBank/DDBJ databases">
        <title>Multicomponent nature underlies the extraordinary mechanical properties of spider dragline silk.</title>
        <authorList>
            <person name="Kono N."/>
            <person name="Nakamura H."/>
            <person name="Mori M."/>
            <person name="Yoshida Y."/>
            <person name="Ohtoshi R."/>
            <person name="Malay A.D."/>
            <person name="Moran D.A.P."/>
            <person name="Tomita M."/>
            <person name="Numata K."/>
            <person name="Arakawa K."/>
        </authorList>
    </citation>
    <scope>NUCLEOTIDE SEQUENCE</scope>
</reference>
<feature type="domain" description="Sushi" evidence="2">
    <location>
        <begin position="7"/>
        <end position="47"/>
    </location>
</feature>
<organism evidence="3 4">
    <name type="scientific">Trichonephila clavata</name>
    <name type="common">Joro spider</name>
    <name type="synonym">Nephila clavata</name>
    <dbReference type="NCBI Taxonomy" id="2740835"/>
    <lineage>
        <taxon>Eukaryota</taxon>
        <taxon>Metazoa</taxon>
        <taxon>Ecdysozoa</taxon>
        <taxon>Arthropoda</taxon>
        <taxon>Chelicerata</taxon>
        <taxon>Arachnida</taxon>
        <taxon>Araneae</taxon>
        <taxon>Araneomorphae</taxon>
        <taxon>Entelegynae</taxon>
        <taxon>Araneoidea</taxon>
        <taxon>Nephilidae</taxon>
        <taxon>Trichonephila</taxon>
    </lineage>
</organism>
<dbReference type="Gene3D" id="2.10.70.10">
    <property type="entry name" value="Complement Module, domain 1"/>
    <property type="match status" value="1"/>
</dbReference>
<dbReference type="CDD" id="cd00033">
    <property type="entry name" value="CCP"/>
    <property type="match status" value="1"/>
</dbReference>
<dbReference type="Pfam" id="PF00084">
    <property type="entry name" value="Sushi"/>
    <property type="match status" value="1"/>
</dbReference>
<dbReference type="SUPFAM" id="SSF57535">
    <property type="entry name" value="Complement control module/SCR domain"/>
    <property type="match status" value="1"/>
</dbReference>
<evidence type="ECO:0000256" key="1">
    <source>
        <dbReference type="ARBA" id="ARBA00023157"/>
    </source>
</evidence>
<protein>
    <recommendedName>
        <fullName evidence="2">Sushi domain-containing protein</fullName>
    </recommendedName>
</protein>
<dbReference type="EMBL" id="BMAO01036122">
    <property type="protein sequence ID" value="GFR08110.1"/>
    <property type="molecule type" value="Genomic_DNA"/>
</dbReference>
<sequence>MLKVNAECSKKFFQDACIVTCREGGQLIGEAEIKCEYTGQWSSFPHCACPIPIPSNDLILKNCSTKIPARIVLLNAKKTSSLSEMPLFCVKKIRNGASCPNVSPRYVHHPLYPNT</sequence>